<proteinExistence type="predicted"/>
<dbReference type="SMART" id="SM00360">
    <property type="entry name" value="RRM"/>
    <property type="match status" value="1"/>
</dbReference>
<evidence type="ECO:0000313" key="6">
    <source>
        <dbReference type="Proteomes" id="UP000013827"/>
    </source>
</evidence>
<dbReference type="GO" id="GO:0005737">
    <property type="term" value="C:cytoplasm"/>
    <property type="evidence" value="ECO:0007669"/>
    <property type="project" value="TreeGrafter"/>
</dbReference>
<dbReference type="GO" id="GO:0061574">
    <property type="term" value="C:ASAP complex"/>
    <property type="evidence" value="ECO:0007669"/>
    <property type="project" value="TreeGrafter"/>
</dbReference>
<reference evidence="5" key="2">
    <citation type="submission" date="2024-10" db="UniProtKB">
        <authorList>
            <consortium name="EnsemblProtists"/>
        </authorList>
    </citation>
    <scope>IDENTIFICATION</scope>
</reference>
<feature type="domain" description="RRM" evidence="4">
    <location>
        <begin position="100"/>
        <end position="172"/>
    </location>
</feature>
<dbReference type="GO" id="GO:0000398">
    <property type="term" value="P:mRNA splicing, via spliceosome"/>
    <property type="evidence" value="ECO:0007669"/>
    <property type="project" value="TreeGrafter"/>
</dbReference>
<dbReference type="Gene3D" id="3.30.70.330">
    <property type="match status" value="1"/>
</dbReference>
<accession>A0A0D3JZ70</accession>
<dbReference type="Proteomes" id="UP000013827">
    <property type="component" value="Unassembled WGS sequence"/>
</dbReference>
<dbReference type="PaxDb" id="2903-EOD28805"/>
<protein>
    <recommendedName>
        <fullName evidence="4">RRM domain-containing protein</fullName>
    </recommendedName>
</protein>
<dbReference type="InterPro" id="IPR012677">
    <property type="entry name" value="Nucleotide-bd_a/b_plait_sf"/>
</dbReference>
<dbReference type="AlphaFoldDB" id="A0A0D3JZ70"/>
<dbReference type="InterPro" id="IPR035979">
    <property type="entry name" value="RBD_domain_sf"/>
</dbReference>
<evidence type="ECO:0000313" key="5">
    <source>
        <dbReference type="EnsemblProtists" id="EOD28805"/>
    </source>
</evidence>
<evidence type="ECO:0000259" key="4">
    <source>
        <dbReference type="PROSITE" id="PS50102"/>
    </source>
</evidence>
<sequence length="172" mass="18559">MAGAAKSAAAVAHERSIRPVERVAVWEYPSGDRAVFEGPISPSTRSPPMARLVRVQRRGQPATPSPTAGRSRSDSDSYSYSSSKSPERGRGPARPADKDAVLRLRNLTRNVTAEHLREIFGYYGEVVKVDLAVDSAVGLSKGTATVEMAKRQQAEEAVRHMDGGQLDSNRVG</sequence>
<dbReference type="GO" id="GO:0005654">
    <property type="term" value="C:nucleoplasm"/>
    <property type="evidence" value="ECO:0007669"/>
    <property type="project" value="TreeGrafter"/>
</dbReference>
<dbReference type="GO" id="GO:0003723">
    <property type="term" value="F:RNA binding"/>
    <property type="evidence" value="ECO:0007669"/>
    <property type="project" value="UniProtKB-UniRule"/>
</dbReference>
<reference evidence="6" key="1">
    <citation type="journal article" date="2013" name="Nature">
        <title>Pan genome of the phytoplankton Emiliania underpins its global distribution.</title>
        <authorList>
            <person name="Read B.A."/>
            <person name="Kegel J."/>
            <person name="Klute M.J."/>
            <person name="Kuo A."/>
            <person name="Lefebvre S.C."/>
            <person name="Maumus F."/>
            <person name="Mayer C."/>
            <person name="Miller J."/>
            <person name="Monier A."/>
            <person name="Salamov A."/>
            <person name="Young J."/>
            <person name="Aguilar M."/>
            <person name="Claverie J.M."/>
            <person name="Frickenhaus S."/>
            <person name="Gonzalez K."/>
            <person name="Herman E.K."/>
            <person name="Lin Y.C."/>
            <person name="Napier J."/>
            <person name="Ogata H."/>
            <person name="Sarno A.F."/>
            <person name="Shmutz J."/>
            <person name="Schroeder D."/>
            <person name="de Vargas C."/>
            <person name="Verret F."/>
            <person name="von Dassow P."/>
            <person name="Valentin K."/>
            <person name="Van de Peer Y."/>
            <person name="Wheeler G."/>
            <person name="Dacks J.B."/>
            <person name="Delwiche C.F."/>
            <person name="Dyhrman S.T."/>
            <person name="Glockner G."/>
            <person name="John U."/>
            <person name="Richards T."/>
            <person name="Worden A.Z."/>
            <person name="Zhang X."/>
            <person name="Grigoriev I.V."/>
            <person name="Allen A.E."/>
            <person name="Bidle K."/>
            <person name="Borodovsky M."/>
            <person name="Bowler C."/>
            <person name="Brownlee C."/>
            <person name="Cock J.M."/>
            <person name="Elias M."/>
            <person name="Gladyshev V.N."/>
            <person name="Groth M."/>
            <person name="Guda C."/>
            <person name="Hadaegh A."/>
            <person name="Iglesias-Rodriguez M.D."/>
            <person name="Jenkins J."/>
            <person name="Jones B.M."/>
            <person name="Lawson T."/>
            <person name="Leese F."/>
            <person name="Lindquist E."/>
            <person name="Lobanov A."/>
            <person name="Lomsadze A."/>
            <person name="Malik S.B."/>
            <person name="Marsh M.E."/>
            <person name="Mackinder L."/>
            <person name="Mock T."/>
            <person name="Mueller-Roeber B."/>
            <person name="Pagarete A."/>
            <person name="Parker M."/>
            <person name="Probert I."/>
            <person name="Quesneville H."/>
            <person name="Raines C."/>
            <person name="Rensing S.A."/>
            <person name="Riano-Pachon D.M."/>
            <person name="Richier S."/>
            <person name="Rokitta S."/>
            <person name="Shiraiwa Y."/>
            <person name="Soanes D.M."/>
            <person name="van der Giezen M."/>
            <person name="Wahlund T.M."/>
            <person name="Williams B."/>
            <person name="Wilson W."/>
            <person name="Wolfe G."/>
            <person name="Wurch L.L."/>
        </authorList>
    </citation>
    <scope>NUCLEOTIDE SEQUENCE</scope>
</reference>
<dbReference type="PANTHER" id="PTHR15481:SF0">
    <property type="entry name" value="LD23870P-RELATED"/>
    <property type="match status" value="1"/>
</dbReference>
<dbReference type="RefSeq" id="XP_005781234.1">
    <property type="nucleotide sequence ID" value="XM_005781177.1"/>
</dbReference>
<dbReference type="STRING" id="2903.R1EQ91"/>
<dbReference type="InterPro" id="IPR000504">
    <property type="entry name" value="RRM_dom"/>
</dbReference>
<dbReference type="PROSITE" id="PS50102">
    <property type="entry name" value="RRM"/>
    <property type="match status" value="1"/>
</dbReference>
<dbReference type="PANTHER" id="PTHR15481">
    <property type="entry name" value="RIBONUCLEIC ACID BINDING PROTEIN S1"/>
    <property type="match status" value="1"/>
</dbReference>
<dbReference type="SUPFAM" id="SSF54928">
    <property type="entry name" value="RNA-binding domain, RBD"/>
    <property type="match status" value="1"/>
</dbReference>
<feature type="compositionally biased region" description="Basic and acidic residues" evidence="3">
    <location>
        <begin position="85"/>
        <end position="99"/>
    </location>
</feature>
<dbReference type="EnsemblProtists" id="EOD28805">
    <property type="protein sequence ID" value="EOD28805"/>
    <property type="gene ID" value="EMIHUDRAFT_254043"/>
</dbReference>
<organism evidence="5 6">
    <name type="scientific">Emiliania huxleyi (strain CCMP1516)</name>
    <dbReference type="NCBI Taxonomy" id="280463"/>
    <lineage>
        <taxon>Eukaryota</taxon>
        <taxon>Haptista</taxon>
        <taxon>Haptophyta</taxon>
        <taxon>Prymnesiophyceae</taxon>
        <taxon>Isochrysidales</taxon>
        <taxon>Noelaerhabdaceae</taxon>
        <taxon>Emiliania</taxon>
    </lineage>
</organism>
<dbReference type="KEGG" id="ehx:EMIHUDRAFT_254043"/>
<dbReference type="eggNOG" id="KOG0118">
    <property type="taxonomic scope" value="Eukaryota"/>
</dbReference>
<evidence type="ECO:0000256" key="1">
    <source>
        <dbReference type="ARBA" id="ARBA00022884"/>
    </source>
</evidence>
<feature type="region of interest" description="Disordered" evidence="3">
    <location>
        <begin position="35"/>
        <end position="99"/>
    </location>
</feature>
<name>A0A0D3JZ70_EMIH1</name>
<keyword evidence="1 2" id="KW-0694">RNA-binding</keyword>
<keyword evidence="6" id="KW-1185">Reference proteome</keyword>
<dbReference type="GeneID" id="17274353"/>
<evidence type="ECO:0000256" key="2">
    <source>
        <dbReference type="PROSITE-ProRule" id="PRU00176"/>
    </source>
</evidence>
<dbReference type="Pfam" id="PF00076">
    <property type="entry name" value="RRM_1"/>
    <property type="match status" value="1"/>
</dbReference>
<dbReference type="HOGENOM" id="CLU_1559343_0_0_1"/>
<evidence type="ECO:0000256" key="3">
    <source>
        <dbReference type="SAM" id="MobiDB-lite"/>
    </source>
</evidence>